<evidence type="ECO:0000313" key="3">
    <source>
        <dbReference type="Proteomes" id="UP000044602"/>
    </source>
</evidence>
<evidence type="ECO:0000313" key="4">
    <source>
        <dbReference type="Proteomes" id="UP000045706"/>
    </source>
</evidence>
<dbReference type="EMBL" id="CVQH01008779">
    <property type="protein sequence ID" value="CRK17607.1"/>
    <property type="molecule type" value="Genomic_DNA"/>
</dbReference>
<organism evidence="1 4">
    <name type="scientific">Verticillium longisporum</name>
    <name type="common">Verticillium dahliae var. longisporum</name>
    <dbReference type="NCBI Taxonomy" id="100787"/>
    <lineage>
        <taxon>Eukaryota</taxon>
        <taxon>Fungi</taxon>
        <taxon>Dikarya</taxon>
        <taxon>Ascomycota</taxon>
        <taxon>Pezizomycotina</taxon>
        <taxon>Sordariomycetes</taxon>
        <taxon>Hypocreomycetidae</taxon>
        <taxon>Glomerellales</taxon>
        <taxon>Plectosphaerellaceae</taxon>
        <taxon>Verticillium</taxon>
    </lineage>
</organism>
<name>A0A0G4KYD1_VERLO</name>
<dbReference type="STRING" id="100787.A0A0G4KYD1"/>
<sequence length="325" mass="35463">MSPNAHTRLSPSSPMSPAFGAPWVARPGHTFFWQVSLVAIIAFLSLHLRPTAAATADDTCVTHDQPNPIFQDYPNNATGVLNMTLAIIPIPLATARQIIPAQYAILESAYRSLLPSFPPDMYPVLLQAGHDHDIRFQEFTIPDFSRSGFEFPFLDLLGDGYSVFRWAPEQMITASNKAAIDGSEAYGTVVHPSTFAPQCDAYATLPGGNTFFKATSNSTYMSFAYSRLPSCKAVPYPLSFFKNVTNQPIFVNGKQCDQMIRLFDTPLSKGAFAPAPVKATIEANVGPFPSATFFNGVFGFQVATPFIENNYLSCDTLKGYQGATL</sequence>
<accession>A0A0G4KYD1</accession>
<gene>
    <name evidence="2" type="ORF">BN1708_012107</name>
    <name evidence="1" type="ORF">BN1723_010474</name>
</gene>
<reference evidence="3 4" key="1">
    <citation type="submission" date="2015-05" db="EMBL/GenBank/DDBJ databases">
        <authorList>
            <person name="Fogelqvist Johan"/>
        </authorList>
    </citation>
    <scope>NUCLEOTIDE SEQUENCE [LARGE SCALE GENOMIC DNA]</scope>
    <source>
        <strain evidence="2">VL1</strain>
        <strain evidence="1">VL2</strain>
    </source>
</reference>
<proteinExistence type="predicted"/>
<evidence type="ECO:0000313" key="2">
    <source>
        <dbReference type="EMBL" id="CRK17607.1"/>
    </source>
</evidence>
<evidence type="ECO:0000313" key="1">
    <source>
        <dbReference type="EMBL" id="CRK14762.1"/>
    </source>
</evidence>
<dbReference type="EMBL" id="CVQI01005335">
    <property type="protein sequence ID" value="CRK14762.1"/>
    <property type="molecule type" value="Genomic_DNA"/>
</dbReference>
<protein>
    <submittedName>
        <fullName evidence="1">Uncharacterized protein</fullName>
    </submittedName>
</protein>
<dbReference type="Proteomes" id="UP000045706">
    <property type="component" value="Unassembled WGS sequence"/>
</dbReference>
<keyword evidence="3" id="KW-1185">Reference proteome</keyword>
<dbReference type="Proteomes" id="UP000044602">
    <property type="component" value="Unassembled WGS sequence"/>
</dbReference>
<dbReference type="AlphaFoldDB" id="A0A0G4KYD1"/>